<organism evidence="2 3">
    <name type="scientific">Plastoroseomonas hellenica</name>
    <dbReference type="NCBI Taxonomy" id="2687306"/>
    <lineage>
        <taxon>Bacteria</taxon>
        <taxon>Pseudomonadati</taxon>
        <taxon>Pseudomonadota</taxon>
        <taxon>Alphaproteobacteria</taxon>
        <taxon>Acetobacterales</taxon>
        <taxon>Acetobacteraceae</taxon>
        <taxon>Plastoroseomonas</taxon>
    </lineage>
</organism>
<evidence type="ECO:0000313" key="2">
    <source>
        <dbReference type="EMBL" id="MBR0663531.1"/>
    </source>
</evidence>
<dbReference type="EMBL" id="JAAGBB010000004">
    <property type="protein sequence ID" value="MBR0663531.1"/>
    <property type="molecule type" value="Genomic_DNA"/>
</dbReference>
<dbReference type="PROSITE" id="PS51318">
    <property type="entry name" value="TAT"/>
    <property type="match status" value="1"/>
</dbReference>
<dbReference type="SUPFAM" id="SSF54427">
    <property type="entry name" value="NTF2-like"/>
    <property type="match status" value="1"/>
</dbReference>
<dbReference type="Pfam" id="PF14534">
    <property type="entry name" value="DUF4440"/>
    <property type="match status" value="1"/>
</dbReference>
<sequence length="147" mass="15304">MSKTRRGLALAGAGAIMAAGLGEVSAQGDEAAAVGRQVEALTQAMLAADRAKLEALSADALSYGHSAGRIETKAQFVAAIAEGRSSFRSISLSEQTVAVTGQNAIVRHIFSSELGGATPSSVRIGVLQVWTKQGADWKLYARQAYRL</sequence>
<dbReference type="Proteomes" id="UP001196870">
    <property type="component" value="Unassembled WGS sequence"/>
</dbReference>
<feature type="domain" description="DUF4440" evidence="1">
    <location>
        <begin position="37"/>
        <end position="139"/>
    </location>
</feature>
<reference evidence="3" key="1">
    <citation type="journal article" date="2021" name="Syst. Appl. Microbiol.">
        <title>Roseomonas hellenica sp. nov., isolated from roots of wild-growing Alkanna tinctoria.</title>
        <authorList>
            <person name="Rat A."/>
            <person name="Naranjo H.D."/>
            <person name="Lebbe L."/>
            <person name="Cnockaert M."/>
            <person name="Krigas N."/>
            <person name="Grigoriadou K."/>
            <person name="Maloupa E."/>
            <person name="Willems A."/>
        </authorList>
    </citation>
    <scope>NUCLEOTIDE SEQUENCE [LARGE SCALE GENOMIC DNA]</scope>
    <source>
        <strain evidence="3">LMG 31523</strain>
    </source>
</reference>
<gene>
    <name evidence="2" type="ORF">GXW71_04090</name>
</gene>
<keyword evidence="3" id="KW-1185">Reference proteome</keyword>
<dbReference type="InterPro" id="IPR032710">
    <property type="entry name" value="NTF2-like_dom_sf"/>
</dbReference>
<comment type="caution">
    <text evidence="2">The sequence shown here is derived from an EMBL/GenBank/DDBJ whole genome shotgun (WGS) entry which is preliminary data.</text>
</comment>
<proteinExistence type="predicted"/>
<evidence type="ECO:0000259" key="1">
    <source>
        <dbReference type="Pfam" id="PF14534"/>
    </source>
</evidence>
<dbReference type="InterPro" id="IPR006311">
    <property type="entry name" value="TAT_signal"/>
</dbReference>
<dbReference type="InterPro" id="IPR027843">
    <property type="entry name" value="DUF4440"/>
</dbReference>
<protein>
    <submittedName>
        <fullName evidence="2">Nuclear transport factor 2 family protein</fullName>
    </submittedName>
</protein>
<accession>A0ABS5ETA3</accession>
<dbReference type="RefSeq" id="WP_211851129.1">
    <property type="nucleotide sequence ID" value="NZ_JAAGBB010000004.1"/>
</dbReference>
<evidence type="ECO:0000313" key="3">
    <source>
        <dbReference type="Proteomes" id="UP001196870"/>
    </source>
</evidence>
<dbReference type="Gene3D" id="3.10.450.50">
    <property type="match status" value="1"/>
</dbReference>
<name>A0ABS5ETA3_9PROT</name>